<keyword evidence="2" id="KW-0732">Signal</keyword>
<sequence>MQRFKSQLSTVALAAACAIAAGCMSYEAGDGDAGPEPIASGTLTVAVAAGEARYMLQREDGTYVRLNLDAMREATPSGAEPPIDWRTASGSPVEVFGRENDDGSIDVDVMRPPEGISELTSALVTTGTKRVLALRVQFDGGQTLGTEQDVRNTLASAATHLAGSSFGKMQLEYDVAGPFNIRFGRCDDYDRWQNEARAAARNAGFDLGEYQHFMIFGRIDCGYGGMGAQPGNATWIAGLWPEVVVHELGHNFGLWHASSRTCRSGGATVTMSNDCTFDEYGDPFDPMGHGGRQHFNANYKANLGWITSSQIVMAQGNQTYTLAPMTESSGGTQLLRVQGPNGVMYHVEFRQPSPTNVVDSRNRSVNGVLVHAFFSQARDSGRAHLLDMIPGGNFTDAPLTVGASHQFFGTDLTMKLLSISPTGAQIQVSGPGGDAGGGGSGGGDAGGGGSGGDGSGGGDAGDGSGGGERLKAAHSGKCVGVAGASRDNGATIGQWQCTGAVDQQWSIESAGGSAYVVKNVNSGKCLEVANASRAEKARITQRDCLDRNHQKWNLLDRGDGTVSLRAVHSGMCMDISGASTADGGQFIQYRCHSGTNQRFWRQ</sequence>
<dbReference type="EMBL" id="CP012670">
    <property type="protein sequence ID" value="AUX25700.1"/>
    <property type="molecule type" value="Genomic_DNA"/>
</dbReference>
<dbReference type="InterPro" id="IPR000772">
    <property type="entry name" value="Ricin_B_lectin"/>
</dbReference>
<dbReference type="Pfam" id="PF05548">
    <property type="entry name" value="Peptidase_M11"/>
    <property type="match status" value="1"/>
</dbReference>
<feature type="chain" id="PRO_5020686975" evidence="2">
    <location>
        <begin position="21"/>
        <end position="602"/>
    </location>
</feature>
<reference evidence="4 5" key="1">
    <citation type="submission" date="2015-09" db="EMBL/GenBank/DDBJ databases">
        <title>Sorangium comparison.</title>
        <authorList>
            <person name="Zaburannyi N."/>
            <person name="Bunk B."/>
            <person name="Overmann J."/>
            <person name="Mueller R."/>
        </authorList>
    </citation>
    <scope>NUCLEOTIDE SEQUENCE [LARGE SCALE GENOMIC DNA]</scope>
    <source>
        <strain evidence="4 5">So ceGT47</strain>
    </source>
</reference>
<protein>
    <submittedName>
        <fullName evidence="4">Exported protein with lectin-like C-terminus</fullName>
    </submittedName>
</protein>
<gene>
    <name evidence="4" type="ORF">SOCEGT47_062490</name>
</gene>
<dbReference type="InterPro" id="IPR008752">
    <property type="entry name" value="Peptidase_M11"/>
</dbReference>
<dbReference type="InterPro" id="IPR035992">
    <property type="entry name" value="Ricin_B-like_lectins"/>
</dbReference>
<proteinExistence type="predicted"/>
<feature type="signal peptide" evidence="2">
    <location>
        <begin position="1"/>
        <end position="20"/>
    </location>
</feature>
<evidence type="ECO:0000313" key="5">
    <source>
        <dbReference type="Proteomes" id="UP000295781"/>
    </source>
</evidence>
<evidence type="ECO:0000256" key="2">
    <source>
        <dbReference type="SAM" id="SignalP"/>
    </source>
</evidence>
<name>A0A4P2Q874_SORCE</name>
<dbReference type="GO" id="GO:0030246">
    <property type="term" value="F:carbohydrate binding"/>
    <property type="evidence" value="ECO:0007669"/>
    <property type="project" value="UniProtKB-KW"/>
</dbReference>
<dbReference type="SMART" id="SM00458">
    <property type="entry name" value="RICIN"/>
    <property type="match status" value="1"/>
</dbReference>
<keyword evidence="4" id="KW-0430">Lectin</keyword>
<dbReference type="PROSITE" id="PS51257">
    <property type="entry name" value="PROKAR_LIPOPROTEIN"/>
    <property type="match status" value="1"/>
</dbReference>
<evidence type="ECO:0000256" key="1">
    <source>
        <dbReference type="SAM" id="MobiDB-lite"/>
    </source>
</evidence>
<dbReference type="AlphaFoldDB" id="A0A4P2Q874"/>
<feature type="domain" description="Ricin B lectin" evidence="3">
    <location>
        <begin position="466"/>
        <end position="602"/>
    </location>
</feature>
<dbReference type="PROSITE" id="PS50231">
    <property type="entry name" value="RICIN_B_LECTIN"/>
    <property type="match status" value="1"/>
</dbReference>
<dbReference type="RefSeq" id="WP_165373453.1">
    <property type="nucleotide sequence ID" value="NZ_CP012670.1"/>
</dbReference>
<dbReference type="Proteomes" id="UP000295781">
    <property type="component" value="Chromosome"/>
</dbReference>
<dbReference type="SUPFAM" id="SSF55486">
    <property type="entry name" value="Metalloproteases ('zincins'), catalytic domain"/>
    <property type="match status" value="1"/>
</dbReference>
<evidence type="ECO:0000313" key="4">
    <source>
        <dbReference type="EMBL" id="AUX25700.1"/>
    </source>
</evidence>
<dbReference type="Gene3D" id="2.80.10.50">
    <property type="match status" value="3"/>
</dbReference>
<evidence type="ECO:0000259" key="3">
    <source>
        <dbReference type="SMART" id="SM00458"/>
    </source>
</evidence>
<dbReference type="CDD" id="cd00161">
    <property type="entry name" value="beta-trefoil_Ricin-like"/>
    <property type="match status" value="1"/>
</dbReference>
<organism evidence="4 5">
    <name type="scientific">Sorangium cellulosum</name>
    <name type="common">Polyangium cellulosum</name>
    <dbReference type="NCBI Taxonomy" id="56"/>
    <lineage>
        <taxon>Bacteria</taxon>
        <taxon>Pseudomonadati</taxon>
        <taxon>Myxococcota</taxon>
        <taxon>Polyangia</taxon>
        <taxon>Polyangiales</taxon>
        <taxon>Polyangiaceae</taxon>
        <taxon>Sorangium</taxon>
    </lineage>
</organism>
<dbReference type="SUPFAM" id="SSF50370">
    <property type="entry name" value="Ricin B-like lectins"/>
    <property type="match status" value="1"/>
</dbReference>
<feature type="compositionally biased region" description="Gly residues" evidence="1">
    <location>
        <begin position="430"/>
        <end position="467"/>
    </location>
</feature>
<accession>A0A4P2Q874</accession>
<dbReference type="Pfam" id="PF14200">
    <property type="entry name" value="RicinB_lectin_2"/>
    <property type="match status" value="2"/>
</dbReference>
<feature type="region of interest" description="Disordered" evidence="1">
    <location>
        <begin position="425"/>
        <end position="469"/>
    </location>
</feature>